<dbReference type="InterPro" id="IPR010399">
    <property type="entry name" value="Tify_dom"/>
</dbReference>
<dbReference type="GO" id="GO:0031347">
    <property type="term" value="P:regulation of defense response"/>
    <property type="evidence" value="ECO:0007669"/>
    <property type="project" value="UniProtKB-UniRule"/>
</dbReference>
<feature type="domain" description="Tify" evidence="4">
    <location>
        <begin position="162"/>
        <end position="197"/>
    </location>
</feature>
<dbReference type="GO" id="GO:0009611">
    <property type="term" value="P:response to wounding"/>
    <property type="evidence" value="ECO:0007669"/>
    <property type="project" value="UniProtKB-UniRule"/>
</dbReference>
<feature type="region of interest" description="Disordered" evidence="3">
    <location>
        <begin position="62"/>
        <end position="113"/>
    </location>
</feature>
<feature type="region of interest" description="Disordered" evidence="3">
    <location>
        <begin position="125"/>
        <end position="153"/>
    </location>
</feature>
<evidence type="ECO:0000259" key="4">
    <source>
        <dbReference type="PROSITE" id="PS51320"/>
    </source>
</evidence>
<evidence type="ECO:0000313" key="6">
    <source>
        <dbReference type="Proteomes" id="UP000326939"/>
    </source>
</evidence>
<dbReference type="Proteomes" id="UP000326939">
    <property type="component" value="Chromosome 5"/>
</dbReference>
<organism evidence="5 6">
    <name type="scientific">Salix brachista</name>
    <dbReference type="NCBI Taxonomy" id="2182728"/>
    <lineage>
        <taxon>Eukaryota</taxon>
        <taxon>Viridiplantae</taxon>
        <taxon>Streptophyta</taxon>
        <taxon>Embryophyta</taxon>
        <taxon>Tracheophyta</taxon>
        <taxon>Spermatophyta</taxon>
        <taxon>Magnoliopsida</taxon>
        <taxon>eudicotyledons</taxon>
        <taxon>Gunneridae</taxon>
        <taxon>Pentapetalae</taxon>
        <taxon>rosids</taxon>
        <taxon>fabids</taxon>
        <taxon>Malpighiales</taxon>
        <taxon>Salicaceae</taxon>
        <taxon>Saliceae</taxon>
        <taxon>Salix</taxon>
    </lineage>
</organism>
<evidence type="ECO:0000256" key="3">
    <source>
        <dbReference type="SAM" id="MobiDB-lite"/>
    </source>
</evidence>
<feature type="region of interest" description="Disordered" evidence="3">
    <location>
        <begin position="317"/>
        <end position="336"/>
    </location>
</feature>
<proteinExistence type="inferred from homology"/>
<keyword evidence="6" id="KW-1185">Reference proteome</keyword>
<dbReference type="InterPro" id="IPR040390">
    <property type="entry name" value="TIFY/JAZ"/>
</dbReference>
<evidence type="ECO:0000256" key="2">
    <source>
        <dbReference type="RuleBase" id="RU369065"/>
    </source>
</evidence>
<dbReference type="SMART" id="SM00979">
    <property type="entry name" value="TIFY"/>
    <property type="match status" value="1"/>
</dbReference>
<dbReference type="PROSITE" id="PS51320">
    <property type="entry name" value="TIFY"/>
    <property type="match status" value="1"/>
</dbReference>
<accession>A0A5N5MQZ4</accession>
<feature type="region of interest" description="Disordered" evidence="3">
    <location>
        <begin position="1"/>
        <end position="27"/>
    </location>
</feature>
<protein>
    <recommendedName>
        <fullName evidence="2">Protein TIFY</fullName>
    </recommendedName>
    <alternativeName>
        <fullName evidence="2">Jasmonate ZIM domain-containing protein</fullName>
    </alternativeName>
</protein>
<comment type="caution">
    <text evidence="5">The sequence shown here is derived from an EMBL/GenBank/DDBJ whole genome shotgun (WGS) entry which is preliminary data.</text>
</comment>
<dbReference type="GO" id="GO:2000022">
    <property type="term" value="P:regulation of jasmonic acid mediated signaling pathway"/>
    <property type="evidence" value="ECO:0007669"/>
    <property type="project" value="UniProtKB-UniRule"/>
</dbReference>
<dbReference type="PANTHER" id="PTHR33077:SF60">
    <property type="entry name" value="TIFY DOMAIN-CONTAINING PROTEIN"/>
    <property type="match status" value="1"/>
</dbReference>
<evidence type="ECO:0000313" key="5">
    <source>
        <dbReference type="EMBL" id="KAB5557479.1"/>
    </source>
</evidence>
<comment type="function">
    <text evidence="2">Repressor of jasmonate responses.</text>
</comment>
<reference evidence="6" key="1">
    <citation type="journal article" date="2019" name="Gigascience">
        <title>De novo genome assembly of the endangered Acer yangbiense, a plant species with extremely small populations endemic to Yunnan Province, China.</title>
        <authorList>
            <person name="Yang J."/>
            <person name="Wariss H.M."/>
            <person name="Tao L."/>
            <person name="Zhang R."/>
            <person name="Yun Q."/>
            <person name="Hollingsworth P."/>
            <person name="Dao Z."/>
            <person name="Luo G."/>
            <person name="Guo H."/>
            <person name="Ma Y."/>
            <person name="Sun W."/>
        </authorList>
    </citation>
    <scope>NUCLEOTIDE SEQUENCE [LARGE SCALE GENOMIC DNA]</scope>
    <source>
        <strain evidence="6">cv. br00</strain>
    </source>
</reference>
<comment type="domain">
    <text evidence="2">The jas domain is required for interaction with COI1.</text>
</comment>
<name>A0A5N5MQZ4_9ROSI</name>
<keyword evidence="2" id="KW-0539">Nucleus</keyword>
<dbReference type="EMBL" id="VDCV01000005">
    <property type="protein sequence ID" value="KAB5557479.1"/>
    <property type="molecule type" value="Genomic_DNA"/>
</dbReference>
<dbReference type="GO" id="GO:0005634">
    <property type="term" value="C:nucleus"/>
    <property type="evidence" value="ECO:0007669"/>
    <property type="project" value="UniProtKB-SubCell"/>
</dbReference>
<evidence type="ECO:0000256" key="1">
    <source>
        <dbReference type="ARBA" id="ARBA00008614"/>
    </source>
</evidence>
<feature type="compositionally biased region" description="Pro residues" evidence="3">
    <location>
        <begin position="78"/>
        <end position="87"/>
    </location>
</feature>
<dbReference type="Pfam" id="PF06200">
    <property type="entry name" value="tify"/>
    <property type="match status" value="1"/>
</dbReference>
<dbReference type="AlphaFoldDB" id="A0A5N5MQZ4"/>
<sequence>MQPGETVSRSTLDKPLHQLTEDDISQLTREDCRRYLKEKGMRRPSWNKSQAIQQVISLKTLLEATPETESPRPRLYIPRPPPHPPDSTPSVRFSAAKPVPPNSSVSARGASADTPISVSADELVPYRQHDPPNPDVSADPLPPVHAAATENDSVSPRTIGMAIESAGQMTIFYCGKVNVYDDVPRDKAQAIMRLAASPFAPPQDASLDVIPTLRPFQCQLETPGVKAAPNSIVVNFPTPPTVKGADNGKLPWEESSIAREDNLEGSTSRKASLQRYFEKKKDRFKNKRKVAMPSASLDIFSSHRVGDQISNDHWKLNDACSPPQPRPPQTPIRCNSVDDVAKNGTLKADLNDKGDADLSCSLDFSS</sequence>
<feature type="compositionally biased region" description="Basic and acidic residues" evidence="3">
    <location>
        <begin position="11"/>
        <end position="20"/>
    </location>
</feature>
<dbReference type="PANTHER" id="PTHR33077">
    <property type="entry name" value="PROTEIN TIFY 4A-RELATED-RELATED"/>
    <property type="match status" value="1"/>
</dbReference>
<comment type="similarity">
    <text evidence="1 2">Belongs to the TIFY/JAZ family.</text>
</comment>
<gene>
    <name evidence="5" type="ORF">DKX38_008388</name>
</gene>
<keyword evidence="2" id="KW-1184">Jasmonic acid signaling pathway</keyword>
<feature type="compositionally biased region" description="Polar residues" evidence="3">
    <location>
        <begin position="1"/>
        <end position="10"/>
    </location>
</feature>
<comment type="subcellular location">
    <subcellularLocation>
        <location evidence="2">Nucleus</location>
    </subcellularLocation>
</comment>